<evidence type="ECO:0000256" key="8">
    <source>
        <dbReference type="ARBA" id="ARBA00023224"/>
    </source>
</evidence>
<dbReference type="PROSITE" id="PS50111">
    <property type="entry name" value="CHEMOTAXIS_TRANSDUC_2"/>
    <property type="match status" value="1"/>
</dbReference>
<gene>
    <name evidence="16" type="ORF">EPZ47_14590</name>
</gene>
<dbReference type="Proteomes" id="UP000296468">
    <property type="component" value="Chromosome"/>
</dbReference>
<dbReference type="PANTHER" id="PTHR32089:SF120">
    <property type="entry name" value="METHYL-ACCEPTING CHEMOTAXIS PROTEIN TLPQ"/>
    <property type="match status" value="1"/>
</dbReference>
<evidence type="ECO:0000259" key="14">
    <source>
        <dbReference type="PROSITE" id="PS50885"/>
    </source>
</evidence>
<evidence type="ECO:0000256" key="2">
    <source>
        <dbReference type="ARBA" id="ARBA00022475"/>
    </source>
</evidence>
<dbReference type="CDD" id="cd11386">
    <property type="entry name" value="MCP_signal"/>
    <property type="match status" value="1"/>
</dbReference>
<dbReference type="EMBL" id="CP035088">
    <property type="protein sequence ID" value="QBZ89898.1"/>
    <property type="molecule type" value="Genomic_DNA"/>
</dbReference>
<sequence length="675" mass="72981">MRLAWPGQADTAAEFASGIRIRIMLKKSARLLADSSVGQKLLLGFGLVSLLAVAAIAQGLYATASLLEHSRQVSAMVEINHLTLQMRNAEKTYALDPQPLAMQEVKALIGALGARLHEVKAQASADDVPLLAAMQQSIDDYQGQFVHFVDHQRLAAQALRHMQEQAEQARLQFETVELDMYDQVRDVLSSGQAQEGDPLSLAEQASALQRKLLVARNNEFLYVGEGQPAALQRWDELVEEMSNALELLQGRVDENSEASLAAAKAALVEYRKAFARYRDSRSLSKQTAVQMDVQAQTVLSQVEQAAADRQVQMGERGHSVMRLQAVGAVVIVVLALLASLIIRHLIVVPLREALQTARRIAHGDLSAAAQSTTARRDELGQLMVAVGEMTANLRQLVARIGLSVTGLGQTTATLSAFSTQSHGAAQRQKIETEHAATAMQQMTLTVQQVAQNAEQASKAADEADHQARRGEQIVQRASEQIDRLAAEMVRSEQAIHSLQQQVESIGSVVDVITSVAEQTNLLALNAAIEAARAGDQGRGFAVVADEVRALARRTQESTHTIETLIAGLQHLSRHSVEQIQGCGRLMADTVSLADQVSTALGGIAGAVSTIEQMNQQNAASAQQQSVVAEEVSRNVMQVRNEAEHCAGVNQQVLLACGDLANLEHELREAVAQFRT</sequence>
<dbReference type="GO" id="GO:0004888">
    <property type="term" value="F:transmembrane signaling receptor activity"/>
    <property type="evidence" value="ECO:0007669"/>
    <property type="project" value="InterPro"/>
</dbReference>
<protein>
    <submittedName>
        <fullName evidence="16">Methyl-accepting chemotaxis protein</fullName>
    </submittedName>
</protein>
<feature type="coiled-coil region" evidence="11">
    <location>
        <begin position="231"/>
        <end position="258"/>
    </location>
</feature>
<feature type="coiled-coil region" evidence="11">
    <location>
        <begin position="446"/>
        <end position="501"/>
    </location>
</feature>
<dbReference type="InterPro" id="IPR004090">
    <property type="entry name" value="Chemotax_Me-accpt_rcpt"/>
</dbReference>
<evidence type="ECO:0000256" key="1">
    <source>
        <dbReference type="ARBA" id="ARBA00004651"/>
    </source>
</evidence>
<proteinExistence type="inferred from homology"/>
<evidence type="ECO:0000256" key="6">
    <source>
        <dbReference type="ARBA" id="ARBA00022989"/>
    </source>
</evidence>
<dbReference type="PANTHER" id="PTHR32089">
    <property type="entry name" value="METHYL-ACCEPTING CHEMOTAXIS PROTEIN MCPB"/>
    <property type="match status" value="1"/>
</dbReference>
<keyword evidence="5 12" id="KW-0812">Transmembrane</keyword>
<feature type="domain" description="HAMP" evidence="14">
    <location>
        <begin position="344"/>
        <end position="398"/>
    </location>
</feature>
<accession>A0A4P7PGR2</accession>
<dbReference type="GO" id="GO:0005886">
    <property type="term" value="C:plasma membrane"/>
    <property type="evidence" value="ECO:0007669"/>
    <property type="project" value="UniProtKB-SubCell"/>
</dbReference>
<evidence type="ECO:0000256" key="10">
    <source>
        <dbReference type="PROSITE-ProRule" id="PRU00284"/>
    </source>
</evidence>
<dbReference type="PROSITE" id="PS51753">
    <property type="entry name" value="HBM"/>
    <property type="match status" value="1"/>
</dbReference>
<organism evidence="16 17">
    <name type="scientific">Pseudomonas viciae</name>
    <dbReference type="NCBI Taxonomy" id="2505979"/>
    <lineage>
        <taxon>Bacteria</taxon>
        <taxon>Pseudomonadati</taxon>
        <taxon>Pseudomonadota</taxon>
        <taxon>Gammaproteobacteria</taxon>
        <taxon>Pseudomonadales</taxon>
        <taxon>Pseudomonadaceae</taxon>
        <taxon>Pseudomonas</taxon>
    </lineage>
</organism>
<keyword evidence="11" id="KW-0175">Coiled coil</keyword>
<dbReference type="Gene3D" id="1.20.1440.210">
    <property type="match status" value="2"/>
</dbReference>
<dbReference type="SMART" id="SM00304">
    <property type="entry name" value="HAMP"/>
    <property type="match status" value="1"/>
</dbReference>
<feature type="transmembrane region" description="Helical" evidence="12">
    <location>
        <begin position="41"/>
        <end position="62"/>
    </location>
</feature>
<evidence type="ECO:0000256" key="12">
    <source>
        <dbReference type="SAM" id="Phobius"/>
    </source>
</evidence>
<evidence type="ECO:0000256" key="3">
    <source>
        <dbReference type="ARBA" id="ARBA00022481"/>
    </source>
</evidence>
<dbReference type="GO" id="GO:0007165">
    <property type="term" value="P:signal transduction"/>
    <property type="evidence" value="ECO:0007669"/>
    <property type="project" value="UniProtKB-KW"/>
</dbReference>
<dbReference type="AlphaFoldDB" id="A0A4P7PGR2"/>
<dbReference type="Pfam" id="PF00672">
    <property type="entry name" value="HAMP"/>
    <property type="match status" value="1"/>
</dbReference>
<dbReference type="CDD" id="cd06225">
    <property type="entry name" value="HAMP"/>
    <property type="match status" value="1"/>
</dbReference>
<name>A0A4P7PGR2_9PSED</name>
<keyword evidence="4" id="KW-0145">Chemotaxis</keyword>
<evidence type="ECO:0000256" key="5">
    <source>
        <dbReference type="ARBA" id="ARBA00022692"/>
    </source>
</evidence>
<dbReference type="SUPFAM" id="SSF58104">
    <property type="entry name" value="Methyl-accepting chemotaxis protein (MCP) signaling domain"/>
    <property type="match status" value="1"/>
</dbReference>
<reference evidence="16 17" key="1">
    <citation type="journal article" date="2019" name="Front. Microbiol.">
        <title>In silico and Genetic Analyses of Cyclic Lipopeptide Synthetic Gene Clusters in Pseudomonas sp. 11K1.</title>
        <authorList>
            <person name="Zhao H."/>
            <person name="Liu Y.P."/>
            <person name="Zhang L.Q."/>
        </authorList>
    </citation>
    <scope>NUCLEOTIDE SEQUENCE [LARGE SCALE GENOMIC DNA]</scope>
    <source>
        <strain evidence="16 17">11K1</strain>
    </source>
</reference>
<keyword evidence="6 12" id="KW-1133">Transmembrane helix</keyword>
<evidence type="ECO:0000256" key="11">
    <source>
        <dbReference type="SAM" id="Coils"/>
    </source>
</evidence>
<evidence type="ECO:0000313" key="16">
    <source>
        <dbReference type="EMBL" id="QBZ89898.1"/>
    </source>
</evidence>
<dbReference type="SMART" id="SM00283">
    <property type="entry name" value="MA"/>
    <property type="match status" value="1"/>
</dbReference>
<feature type="transmembrane region" description="Helical" evidence="12">
    <location>
        <begin position="323"/>
        <end position="346"/>
    </location>
</feature>
<dbReference type="PRINTS" id="PR00260">
    <property type="entry name" value="CHEMTRNSDUCR"/>
</dbReference>
<dbReference type="InterPro" id="IPR032255">
    <property type="entry name" value="HBM"/>
</dbReference>
<dbReference type="Gene3D" id="1.10.287.950">
    <property type="entry name" value="Methyl-accepting chemotaxis protein"/>
    <property type="match status" value="1"/>
</dbReference>
<comment type="similarity">
    <text evidence="9">Belongs to the methyl-accepting chemotaxis (MCP) protein family.</text>
</comment>
<evidence type="ECO:0000313" key="17">
    <source>
        <dbReference type="Proteomes" id="UP000296468"/>
    </source>
</evidence>
<feature type="domain" description="HBM" evidence="15">
    <location>
        <begin position="68"/>
        <end position="317"/>
    </location>
</feature>
<evidence type="ECO:0000256" key="4">
    <source>
        <dbReference type="ARBA" id="ARBA00022500"/>
    </source>
</evidence>
<keyword evidence="8 10" id="KW-0807">Transducer</keyword>
<dbReference type="InterPro" id="IPR004089">
    <property type="entry name" value="MCPsignal_dom"/>
</dbReference>
<evidence type="ECO:0000259" key="15">
    <source>
        <dbReference type="PROSITE" id="PS51753"/>
    </source>
</evidence>
<evidence type="ECO:0000256" key="9">
    <source>
        <dbReference type="ARBA" id="ARBA00029447"/>
    </source>
</evidence>
<dbReference type="GO" id="GO:0006935">
    <property type="term" value="P:chemotaxis"/>
    <property type="evidence" value="ECO:0007669"/>
    <property type="project" value="UniProtKB-KW"/>
</dbReference>
<dbReference type="KEGG" id="pvk:EPZ47_14590"/>
<dbReference type="InterPro" id="IPR003660">
    <property type="entry name" value="HAMP_dom"/>
</dbReference>
<keyword evidence="7 12" id="KW-0472">Membrane</keyword>
<dbReference type="Pfam" id="PF16591">
    <property type="entry name" value="HBM"/>
    <property type="match status" value="1"/>
</dbReference>
<keyword evidence="3" id="KW-0488">Methylation</keyword>
<evidence type="ECO:0000256" key="7">
    <source>
        <dbReference type="ARBA" id="ARBA00023136"/>
    </source>
</evidence>
<dbReference type="FunFam" id="1.10.287.950:FF:000001">
    <property type="entry name" value="Methyl-accepting chemotaxis sensory transducer"/>
    <property type="match status" value="1"/>
</dbReference>
<dbReference type="SMART" id="SM01358">
    <property type="entry name" value="HBM"/>
    <property type="match status" value="1"/>
</dbReference>
<comment type="subcellular location">
    <subcellularLocation>
        <location evidence="1">Cell membrane</location>
        <topology evidence="1">Multi-pass membrane protein</topology>
    </subcellularLocation>
</comment>
<keyword evidence="2" id="KW-1003">Cell membrane</keyword>
<dbReference type="Pfam" id="PF00015">
    <property type="entry name" value="MCPsignal"/>
    <property type="match status" value="1"/>
</dbReference>
<dbReference type="PROSITE" id="PS50885">
    <property type="entry name" value="HAMP"/>
    <property type="match status" value="1"/>
</dbReference>
<feature type="domain" description="Methyl-accepting transducer" evidence="13">
    <location>
        <begin position="403"/>
        <end position="639"/>
    </location>
</feature>
<evidence type="ECO:0000259" key="13">
    <source>
        <dbReference type="PROSITE" id="PS50111"/>
    </source>
</evidence>